<dbReference type="Proteomes" id="UP000695022">
    <property type="component" value="Unplaced"/>
</dbReference>
<evidence type="ECO:0000256" key="5">
    <source>
        <dbReference type="ARBA" id="ARBA00042266"/>
    </source>
</evidence>
<evidence type="ECO:0000313" key="8">
    <source>
        <dbReference type="RefSeq" id="XP_014678776.1"/>
    </source>
</evidence>
<dbReference type="PANTHER" id="PTHR43648:SF1">
    <property type="entry name" value="ELECTRON TRANSFER FLAVOPROTEIN BETA SUBUNIT LYSINE METHYLTRANSFERASE"/>
    <property type="match status" value="1"/>
</dbReference>
<keyword evidence="6" id="KW-1185">Reference proteome</keyword>
<dbReference type="CDD" id="cd02440">
    <property type="entry name" value="AdoMet_MTases"/>
    <property type="match status" value="1"/>
</dbReference>
<sequence length="267" mass="29181">MASLIRSARLLRRLHSLASHPVSPLTSAARTTAENVAKWIEENTEVSRDHLTPELRLRLVTQNCWLWRARAEDCPYPDPFWAFYWPGGQVLTRFLLDNPDVSRGKTVLDVGSGCGASAIAASMSGATYAIANDTDPIAATAVALNARLNGVCAATPPSPAPPGSCEICTASLVGRLDARWDVVLLGDMFYDDGDFGRAILDWADDLTTRGTAVLVGDPGRATFRERTATTTLRRRLLKVAEYDLPRRCREENSGFTTGAVWQFSRVV</sequence>
<gene>
    <name evidence="7 8" type="primary">LOC106818597</name>
</gene>
<evidence type="ECO:0000256" key="4">
    <source>
        <dbReference type="ARBA" id="ARBA00041867"/>
    </source>
</evidence>
<dbReference type="Gene3D" id="3.40.50.150">
    <property type="entry name" value="Vaccinia Virus protein VP39"/>
    <property type="match status" value="1"/>
</dbReference>
<proteinExistence type="inferred from homology"/>
<comment type="similarity">
    <text evidence="3">Belongs to the methyltransferase superfamily. ETFBKMT family.</text>
</comment>
<evidence type="ECO:0000313" key="6">
    <source>
        <dbReference type="Proteomes" id="UP000695022"/>
    </source>
</evidence>
<evidence type="ECO:0000313" key="7">
    <source>
        <dbReference type="RefSeq" id="XP_014678775.1"/>
    </source>
</evidence>
<dbReference type="PANTHER" id="PTHR43648">
    <property type="entry name" value="ELECTRON TRANSFER FLAVOPROTEIN BETA SUBUNIT LYSINE METHYLTRANSFERASE"/>
    <property type="match status" value="1"/>
</dbReference>
<dbReference type="RefSeq" id="XP_014678775.1">
    <property type="nucleotide sequence ID" value="XM_014823289.1"/>
</dbReference>
<name>A0ABM1F2V5_PRICU</name>
<dbReference type="InterPro" id="IPR050078">
    <property type="entry name" value="Ribosomal_L11_MeTrfase_PrmA"/>
</dbReference>
<accession>A0ABM1F2V5</accession>
<keyword evidence="2" id="KW-0808">Transferase</keyword>
<dbReference type="InterPro" id="IPR029063">
    <property type="entry name" value="SAM-dependent_MTases_sf"/>
</dbReference>
<evidence type="ECO:0000256" key="2">
    <source>
        <dbReference type="ARBA" id="ARBA00022679"/>
    </source>
</evidence>
<organism evidence="6 8">
    <name type="scientific">Priapulus caudatus</name>
    <name type="common">Priapulid worm</name>
    <dbReference type="NCBI Taxonomy" id="37621"/>
    <lineage>
        <taxon>Eukaryota</taxon>
        <taxon>Metazoa</taxon>
        <taxon>Ecdysozoa</taxon>
        <taxon>Scalidophora</taxon>
        <taxon>Priapulida</taxon>
        <taxon>Priapulimorpha</taxon>
        <taxon>Priapulimorphida</taxon>
        <taxon>Priapulidae</taxon>
        <taxon>Priapulus</taxon>
    </lineage>
</organism>
<evidence type="ECO:0000256" key="1">
    <source>
        <dbReference type="ARBA" id="ARBA00022603"/>
    </source>
</evidence>
<dbReference type="GeneID" id="106818597"/>
<dbReference type="Pfam" id="PF06325">
    <property type="entry name" value="PrmA"/>
    <property type="match status" value="1"/>
</dbReference>
<protein>
    <recommendedName>
        <fullName evidence="5">ETFB lysine methyltransferase</fullName>
    </recommendedName>
    <alternativeName>
        <fullName evidence="4">Protein N-lysine methyltransferase METTL20</fullName>
    </alternativeName>
</protein>
<dbReference type="SUPFAM" id="SSF53335">
    <property type="entry name" value="S-adenosyl-L-methionine-dependent methyltransferases"/>
    <property type="match status" value="1"/>
</dbReference>
<evidence type="ECO:0000256" key="3">
    <source>
        <dbReference type="ARBA" id="ARBA00037932"/>
    </source>
</evidence>
<dbReference type="RefSeq" id="XP_014678776.1">
    <property type="nucleotide sequence ID" value="XM_014823290.1"/>
</dbReference>
<reference evidence="7 8" key="1">
    <citation type="submission" date="2025-05" db="UniProtKB">
        <authorList>
            <consortium name="RefSeq"/>
        </authorList>
    </citation>
    <scope>IDENTIFICATION</scope>
</reference>
<keyword evidence="1" id="KW-0489">Methyltransferase</keyword>